<name>A0A1C3K3X8_9BURK</name>
<organism evidence="2 4">
    <name type="scientific">Orrella dioscoreae</name>
    <dbReference type="NCBI Taxonomy" id="1851544"/>
    <lineage>
        <taxon>Bacteria</taxon>
        <taxon>Pseudomonadati</taxon>
        <taxon>Pseudomonadota</taxon>
        <taxon>Betaproteobacteria</taxon>
        <taxon>Burkholderiales</taxon>
        <taxon>Alcaligenaceae</taxon>
        <taxon>Orrella</taxon>
    </lineage>
</organism>
<evidence type="ECO:0000259" key="1">
    <source>
        <dbReference type="Pfam" id="PF01814"/>
    </source>
</evidence>
<reference evidence="2 4" key="1">
    <citation type="submission" date="2016-06" db="EMBL/GenBank/DDBJ databases">
        <authorList>
            <person name="Kjaerup R.B."/>
            <person name="Dalgaard T.S."/>
            <person name="Juul-Madsen H.R."/>
        </authorList>
    </citation>
    <scope>NUCLEOTIDE SEQUENCE [LARGE SCALE GENOMIC DNA]</scope>
    <source>
        <strain evidence="2">Orrdi1</strain>
    </source>
</reference>
<dbReference type="EMBL" id="FLRC01000026">
    <property type="protein sequence ID" value="SBT26128.1"/>
    <property type="molecule type" value="Genomic_DNA"/>
</dbReference>
<sequence>MNLDKFKRQHHDILAHIAALRDLANAGVARNAEDIARRIVAMSSLIKLHLAVEDQALYPALQRGRDRRLADMGRQYQQEMASIAASYGAFAARWNTPRRLALHEEGFRRDANTVLRQVFERMRREDMTFYPRIVKALRWGE</sequence>
<dbReference type="Pfam" id="PF01814">
    <property type="entry name" value="Hemerythrin"/>
    <property type="match status" value="1"/>
</dbReference>
<reference evidence="3 4" key="2">
    <citation type="submission" date="2017-08" db="EMBL/GenBank/DDBJ databases">
        <authorList>
            <person name="de Groot N.N."/>
        </authorList>
    </citation>
    <scope>NUCLEOTIDE SEQUENCE [LARGE SCALE GENOMIC DNA]</scope>
    <source>
        <strain evidence="3">Orrdi1</strain>
    </source>
</reference>
<dbReference type="InterPro" id="IPR012312">
    <property type="entry name" value="Hemerythrin-like"/>
</dbReference>
<evidence type="ECO:0000313" key="2">
    <source>
        <dbReference type="EMBL" id="SBT26128.1"/>
    </source>
</evidence>
<accession>A0A1C3K3X8</accession>
<dbReference type="Gene3D" id="1.20.120.520">
    <property type="entry name" value="nmb1532 protein domain like"/>
    <property type="match status" value="1"/>
</dbReference>
<gene>
    <name evidence="2" type="ORF">ODI_00048</name>
    <name evidence="3" type="ORF">ODI_R1043</name>
</gene>
<dbReference type="RefSeq" id="WP_067755333.1">
    <property type="nucleotide sequence ID" value="NZ_LT907988.1"/>
</dbReference>
<dbReference type="KEGG" id="odi:ODI_R1043"/>
<evidence type="ECO:0000313" key="4">
    <source>
        <dbReference type="Proteomes" id="UP000078558"/>
    </source>
</evidence>
<dbReference type="EMBL" id="LT907988">
    <property type="protein sequence ID" value="SOE47790.1"/>
    <property type="molecule type" value="Genomic_DNA"/>
</dbReference>
<feature type="domain" description="Hemerythrin-like" evidence="1">
    <location>
        <begin position="3"/>
        <end position="133"/>
    </location>
</feature>
<proteinExistence type="predicted"/>
<evidence type="ECO:0000313" key="3">
    <source>
        <dbReference type="EMBL" id="SOE47790.1"/>
    </source>
</evidence>
<dbReference type="STRING" id="1851544.ODI_00048"/>
<protein>
    <recommendedName>
        <fullName evidence="1">Hemerythrin-like domain-containing protein</fullName>
    </recommendedName>
</protein>
<keyword evidence="4" id="KW-1185">Reference proteome</keyword>
<dbReference type="AlphaFoldDB" id="A0A1C3K3X8"/>
<dbReference type="Proteomes" id="UP000078558">
    <property type="component" value="Chromosome I"/>
</dbReference>
<dbReference type="OrthoDB" id="8809825at2"/>